<evidence type="ECO:0000313" key="3">
    <source>
        <dbReference type="Proteomes" id="UP000076128"/>
    </source>
</evidence>
<sequence>MLAQRLQLWTNARWAVSVVGQGGAATIAERRDESRLAAEAEAQKNPLVQAVFAAFPGARITDIRTPDAKSAEAAVEALPEVEDEWDPFEDN</sequence>
<dbReference type="Proteomes" id="UP000076128">
    <property type="component" value="Chromosome"/>
</dbReference>
<organism evidence="2 3">
    <name type="scientific">Frigidibacter mobilis</name>
    <dbReference type="NCBI Taxonomy" id="1335048"/>
    <lineage>
        <taxon>Bacteria</taxon>
        <taxon>Pseudomonadati</taxon>
        <taxon>Pseudomonadota</taxon>
        <taxon>Alphaproteobacteria</taxon>
        <taxon>Rhodobacterales</taxon>
        <taxon>Paracoccaceae</taxon>
        <taxon>Frigidibacter</taxon>
    </lineage>
</organism>
<dbReference type="KEGG" id="daa:AKL17_4726"/>
<dbReference type="EMBL" id="CP012661">
    <property type="protein sequence ID" value="AMY71936.1"/>
    <property type="molecule type" value="Genomic_DNA"/>
</dbReference>
<gene>
    <name evidence="2" type="ORF">AKL17_4726</name>
</gene>
<dbReference type="PATRIC" id="fig|1335048.3.peg.4906"/>
<accession>A0A159Z8Q9</accession>
<reference evidence="2 3" key="1">
    <citation type="submission" date="2015-09" db="EMBL/GenBank/DDBJ databases">
        <title>Complete genome sequence of Defluviimonas alba cai42t isolated from an oilfield in Xinjiang.</title>
        <authorList>
            <person name="Geng S."/>
            <person name="Pan X."/>
            <person name="Wu X."/>
        </authorList>
    </citation>
    <scope>NUCLEOTIDE SEQUENCE [LARGE SCALE GENOMIC DNA]</scope>
    <source>
        <strain evidence="3">cai42</strain>
    </source>
</reference>
<evidence type="ECO:0000259" key="1">
    <source>
        <dbReference type="Pfam" id="PF12362"/>
    </source>
</evidence>
<keyword evidence="3" id="KW-1185">Reference proteome</keyword>
<dbReference type="Pfam" id="PF12362">
    <property type="entry name" value="DUF3646"/>
    <property type="match status" value="1"/>
</dbReference>
<dbReference type="STRING" id="1335048.AKL17_4726"/>
<dbReference type="InterPro" id="IPR022107">
    <property type="entry name" value="DNA_pol_III_gamma/tau_C"/>
</dbReference>
<dbReference type="AlphaFoldDB" id="A0A159Z8Q9"/>
<name>A0A159Z8Q9_9RHOB</name>
<feature type="domain" description="DNA polymerase III subunit gamma/ tau C-terminal" evidence="1">
    <location>
        <begin position="2"/>
        <end position="63"/>
    </location>
</feature>
<evidence type="ECO:0000313" key="2">
    <source>
        <dbReference type="EMBL" id="AMY71936.1"/>
    </source>
</evidence>
<proteinExistence type="predicted"/>
<protein>
    <submittedName>
        <fullName evidence="2">DNA polymerase III subunits gamma and tau</fullName>
    </submittedName>
</protein>